<protein>
    <submittedName>
        <fullName evidence="2">Uncharacterized protein</fullName>
    </submittedName>
</protein>
<reference evidence="2 3" key="1">
    <citation type="journal article" date="2024" name="bioRxiv">
        <title>A reference genome for Trichogramma kaykai: A tiny desert-dwelling parasitoid wasp with competing sex-ratio distorters.</title>
        <authorList>
            <person name="Culotta J."/>
            <person name="Lindsey A.R."/>
        </authorList>
    </citation>
    <scope>NUCLEOTIDE SEQUENCE [LARGE SCALE GENOMIC DNA]</scope>
    <source>
        <strain evidence="2 3">KSX58</strain>
    </source>
</reference>
<feature type="chain" id="PRO_5044782076" evidence="1">
    <location>
        <begin position="19"/>
        <end position="121"/>
    </location>
</feature>
<accession>A0ABD2X2L3</accession>
<evidence type="ECO:0000313" key="2">
    <source>
        <dbReference type="EMBL" id="KAL3399041.1"/>
    </source>
</evidence>
<comment type="caution">
    <text evidence="2">The sequence shown here is derived from an EMBL/GenBank/DDBJ whole genome shotgun (WGS) entry which is preliminary data.</text>
</comment>
<sequence length="121" mass="13609">MAALKYVVLFCLISMTLAQSRRSSRCRRERNDELLDTIPFLSIVVAGQPRLDKEYHGYKITCIRCTSLLDGLGEVLGLDVLNGGYSCNFVLAQVKVTNLLGSCRVYGRKLRSCEKQSCKRN</sequence>
<dbReference type="AlphaFoldDB" id="A0ABD2X2L3"/>
<organism evidence="2 3">
    <name type="scientific">Trichogramma kaykai</name>
    <dbReference type="NCBI Taxonomy" id="54128"/>
    <lineage>
        <taxon>Eukaryota</taxon>
        <taxon>Metazoa</taxon>
        <taxon>Ecdysozoa</taxon>
        <taxon>Arthropoda</taxon>
        <taxon>Hexapoda</taxon>
        <taxon>Insecta</taxon>
        <taxon>Pterygota</taxon>
        <taxon>Neoptera</taxon>
        <taxon>Endopterygota</taxon>
        <taxon>Hymenoptera</taxon>
        <taxon>Apocrita</taxon>
        <taxon>Proctotrupomorpha</taxon>
        <taxon>Chalcidoidea</taxon>
        <taxon>Trichogrammatidae</taxon>
        <taxon>Trichogramma</taxon>
    </lineage>
</organism>
<keyword evidence="3" id="KW-1185">Reference proteome</keyword>
<proteinExistence type="predicted"/>
<feature type="signal peptide" evidence="1">
    <location>
        <begin position="1"/>
        <end position="18"/>
    </location>
</feature>
<dbReference type="EMBL" id="JBJJXI010000058">
    <property type="protein sequence ID" value="KAL3399041.1"/>
    <property type="molecule type" value="Genomic_DNA"/>
</dbReference>
<evidence type="ECO:0000256" key="1">
    <source>
        <dbReference type="SAM" id="SignalP"/>
    </source>
</evidence>
<name>A0ABD2X2L3_9HYME</name>
<dbReference type="Proteomes" id="UP001627154">
    <property type="component" value="Unassembled WGS sequence"/>
</dbReference>
<keyword evidence="1" id="KW-0732">Signal</keyword>
<gene>
    <name evidence="2" type="ORF">TKK_007282</name>
</gene>
<evidence type="ECO:0000313" key="3">
    <source>
        <dbReference type="Proteomes" id="UP001627154"/>
    </source>
</evidence>